<comment type="cofactor">
    <cofactor evidence="2 8">
        <name>pyridoxal 5'-phosphate</name>
        <dbReference type="ChEBI" id="CHEBI:597326"/>
    </cofactor>
</comment>
<evidence type="ECO:0000256" key="4">
    <source>
        <dbReference type="ARBA" id="ARBA00008981"/>
    </source>
</evidence>
<evidence type="ECO:0000256" key="7">
    <source>
        <dbReference type="ARBA" id="ARBA00023244"/>
    </source>
</evidence>
<protein>
    <recommendedName>
        <fullName evidence="8">Glutamate-1-semialdehyde 2,1-aminomutase</fullName>
        <shortName evidence="8">GSA</shortName>
        <ecNumber evidence="8">5.4.3.8</ecNumber>
    </recommendedName>
    <alternativeName>
        <fullName evidence="8">Glutamate-1-semialdehyde aminotransferase</fullName>
        <shortName evidence="8">GSA-AT</shortName>
    </alternativeName>
</protein>
<keyword evidence="8" id="KW-0963">Cytoplasm</keyword>
<dbReference type="AlphaFoldDB" id="A0ABD5VHL5"/>
<dbReference type="InterPro" id="IPR005814">
    <property type="entry name" value="Aminotrans_3"/>
</dbReference>
<dbReference type="Proteomes" id="UP001596395">
    <property type="component" value="Unassembled WGS sequence"/>
</dbReference>
<evidence type="ECO:0000256" key="2">
    <source>
        <dbReference type="ARBA" id="ARBA00001933"/>
    </source>
</evidence>
<dbReference type="PROSITE" id="PS00600">
    <property type="entry name" value="AA_TRANSFER_CLASS_3"/>
    <property type="match status" value="1"/>
</dbReference>
<reference evidence="9 10" key="1">
    <citation type="journal article" date="2019" name="Int. J. Syst. Evol. Microbiol.">
        <title>The Global Catalogue of Microorganisms (GCM) 10K type strain sequencing project: providing services to taxonomists for standard genome sequencing and annotation.</title>
        <authorList>
            <consortium name="The Broad Institute Genomics Platform"/>
            <consortium name="The Broad Institute Genome Sequencing Center for Infectious Disease"/>
            <person name="Wu L."/>
            <person name="Ma J."/>
        </authorList>
    </citation>
    <scope>NUCLEOTIDE SEQUENCE [LARGE SCALE GENOMIC DNA]</scope>
    <source>
        <strain evidence="9 10">GX26</strain>
    </source>
</reference>
<evidence type="ECO:0000256" key="6">
    <source>
        <dbReference type="ARBA" id="ARBA00023235"/>
    </source>
</evidence>
<dbReference type="RefSeq" id="WP_336349348.1">
    <property type="nucleotide sequence ID" value="NZ_JAZAQL010000001.1"/>
</dbReference>
<keyword evidence="6 8" id="KW-0413">Isomerase</keyword>
<dbReference type="InterPro" id="IPR049704">
    <property type="entry name" value="Aminotrans_3_PPA_site"/>
</dbReference>
<sequence>MTSDESRRLYDRALSVLAGGVNSSVRATMPYPFFVQKGDGGHVVDADGNRYLDYVNGYGPLLYGHSPPEEVQAAVQKHSSQGPMYGAPTEIEVEHAEFVARHVPSVEMLRFVNSGTEATVSAVRLARGYTGRDKIVVMQGGYHGAQESTLVEGEGDHVHPSTRGIPQEFAQHTIPVPFNDTEAIIEVFQEHGDDIAAVLTEPILGNKGIVMPVDGYHETLRDLCDDFGSLLVFDEVITGFRVGGLQCAQGKFGVTPDVTTFGKIIGGGFPVGAIGGRAEIIEQFSPSGPVFQSGTFSGHPVTMAAGHAYLQYAAEHDVYEHVNALGEQLREGLTEICREQAPEYTVVGTDSMFKVLFTRDAPDEFEGHCDAGCTQREDCPRYELCPKTGADVAACDTERWERVFWQQMKEQGVFLTANQYESQFVSYAHTEDDIEETLDAYREAL</sequence>
<evidence type="ECO:0000256" key="5">
    <source>
        <dbReference type="ARBA" id="ARBA00022898"/>
    </source>
</evidence>
<dbReference type="Gene3D" id="3.90.1150.10">
    <property type="entry name" value="Aspartate Aminotransferase, domain 1"/>
    <property type="match status" value="1"/>
</dbReference>
<keyword evidence="5 8" id="KW-0663">Pyridoxal phosphate</keyword>
<dbReference type="EMBL" id="JBHSXN010000001">
    <property type="protein sequence ID" value="MFC6952366.1"/>
    <property type="molecule type" value="Genomic_DNA"/>
</dbReference>
<comment type="similarity">
    <text evidence="4 8">Belongs to the class-III pyridoxal-phosphate-dependent aminotransferase family. HemL subfamily.</text>
</comment>
<dbReference type="PANTHER" id="PTHR43713:SF3">
    <property type="entry name" value="GLUTAMATE-1-SEMIALDEHYDE 2,1-AMINOMUTASE 1, CHLOROPLASTIC-RELATED"/>
    <property type="match status" value="1"/>
</dbReference>
<evidence type="ECO:0000256" key="1">
    <source>
        <dbReference type="ARBA" id="ARBA00001579"/>
    </source>
</evidence>
<dbReference type="EC" id="5.4.3.8" evidence="8"/>
<comment type="catalytic activity">
    <reaction evidence="1 8">
        <text>(S)-4-amino-5-oxopentanoate = 5-aminolevulinate</text>
        <dbReference type="Rhea" id="RHEA:14265"/>
        <dbReference type="ChEBI" id="CHEBI:57501"/>
        <dbReference type="ChEBI" id="CHEBI:356416"/>
        <dbReference type="EC" id="5.4.3.8"/>
    </reaction>
</comment>
<evidence type="ECO:0000313" key="9">
    <source>
        <dbReference type="EMBL" id="MFC6952366.1"/>
    </source>
</evidence>
<dbReference type="PANTHER" id="PTHR43713">
    <property type="entry name" value="GLUTAMATE-1-SEMIALDEHYDE 2,1-AMINOMUTASE"/>
    <property type="match status" value="1"/>
</dbReference>
<dbReference type="HAMAP" id="MF_00375">
    <property type="entry name" value="HemL_aminotrans_3"/>
    <property type="match status" value="1"/>
</dbReference>
<dbReference type="Gene3D" id="3.40.640.10">
    <property type="entry name" value="Type I PLP-dependent aspartate aminotransferase-like (Major domain)"/>
    <property type="match status" value="1"/>
</dbReference>
<evidence type="ECO:0000313" key="10">
    <source>
        <dbReference type="Proteomes" id="UP001596395"/>
    </source>
</evidence>
<feature type="modified residue" description="N6-(pyridoxal phosphate)lysine" evidence="8">
    <location>
        <position position="263"/>
    </location>
</feature>
<dbReference type="SUPFAM" id="SSF53383">
    <property type="entry name" value="PLP-dependent transferases"/>
    <property type="match status" value="1"/>
</dbReference>
<gene>
    <name evidence="8" type="primary">hemL</name>
    <name evidence="9" type="ORF">ACFQGB_05785</name>
</gene>
<organism evidence="9 10">
    <name type="scientific">Halorubellus litoreus</name>
    <dbReference type="NCBI Taxonomy" id="755308"/>
    <lineage>
        <taxon>Archaea</taxon>
        <taxon>Methanobacteriati</taxon>
        <taxon>Methanobacteriota</taxon>
        <taxon>Stenosarchaea group</taxon>
        <taxon>Halobacteria</taxon>
        <taxon>Halobacteriales</taxon>
        <taxon>Halorubellaceae</taxon>
        <taxon>Halorubellus</taxon>
    </lineage>
</organism>
<name>A0ABD5VHL5_9EURY</name>
<comment type="pathway">
    <text evidence="3">Porphyrin-containing compound metabolism; protoporphyrin-IX biosynthesis; 5-aminolevulinate from L-glutamyl-tRNA(Glu): step 2/2.</text>
</comment>
<comment type="subcellular location">
    <subcellularLocation>
        <location evidence="8">Cytoplasm</location>
    </subcellularLocation>
</comment>
<dbReference type="CDD" id="cd00610">
    <property type="entry name" value="OAT_like"/>
    <property type="match status" value="1"/>
</dbReference>
<accession>A0ABD5VHL5</accession>
<dbReference type="InterPro" id="IPR015424">
    <property type="entry name" value="PyrdxlP-dep_Trfase"/>
</dbReference>
<dbReference type="InterPro" id="IPR015421">
    <property type="entry name" value="PyrdxlP-dep_Trfase_major"/>
</dbReference>
<evidence type="ECO:0000256" key="3">
    <source>
        <dbReference type="ARBA" id="ARBA00004819"/>
    </source>
</evidence>
<dbReference type="NCBIfam" id="NF000818">
    <property type="entry name" value="PRK00062.1"/>
    <property type="match status" value="1"/>
</dbReference>
<dbReference type="GO" id="GO:0005737">
    <property type="term" value="C:cytoplasm"/>
    <property type="evidence" value="ECO:0007669"/>
    <property type="project" value="UniProtKB-SubCell"/>
</dbReference>
<keyword evidence="7 8" id="KW-0627">Porphyrin biosynthesis</keyword>
<proteinExistence type="inferred from homology"/>
<dbReference type="GO" id="GO:0042286">
    <property type="term" value="F:glutamate-1-semialdehyde 2,1-aminomutase activity"/>
    <property type="evidence" value="ECO:0007669"/>
    <property type="project" value="UniProtKB-UniRule"/>
</dbReference>
<dbReference type="Pfam" id="PF00202">
    <property type="entry name" value="Aminotran_3"/>
    <property type="match status" value="1"/>
</dbReference>
<dbReference type="InterPro" id="IPR015422">
    <property type="entry name" value="PyrdxlP-dep_Trfase_small"/>
</dbReference>
<dbReference type="InterPro" id="IPR004639">
    <property type="entry name" value="4pyrrol_synth_GluAld_NH2Trfase"/>
</dbReference>
<evidence type="ECO:0000256" key="8">
    <source>
        <dbReference type="HAMAP-Rule" id="MF_00375"/>
    </source>
</evidence>
<keyword evidence="10" id="KW-1185">Reference proteome</keyword>
<dbReference type="GO" id="GO:0006782">
    <property type="term" value="P:protoporphyrinogen IX biosynthetic process"/>
    <property type="evidence" value="ECO:0007669"/>
    <property type="project" value="UniProtKB-UniRule"/>
</dbReference>
<comment type="caution">
    <text evidence="9">The sequence shown here is derived from an EMBL/GenBank/DDBJ whole genome shotgun (WGS) entry which is preliminary data.</text>
</comment>
<dbReference type="FunFam" id="3.40.640.10:FF:000021">
    <property type="entry name" value="Glutamate-1-semialdehyde 2,1-aminomutase"/>
    <property type="match status" value="1"/>
</dbReference>